<comment type="caution">
    <text evidence="9">The sequence shown here is derived from an EMBL/GenBank/DDBJ whole genome shotgun (WGS) entry which is preliminary data.</text>
</comment>
<comment type="subcellular location">
    <subcellularLocation>
        <location evidence="1">Cell membrane</location>
        <topology evidence="1">Multi-pass membrane protein</topology>
    </subcellularLocation>
</comment>
<dbReference type="AlphaFoldDB" id="A0A5S5AMC5"/>
<dbReference type="PANTHER" id="PTHR43414">
    <property type="entry name" value="MULTIDRUG RESISTANCE PROTEIN MDTG"/>
    <property type="match status" value="1"/>
</dbReference>
<reference evidence="9 10" key="1">
    <citation type="submission" date="2019-07" db="EMBL/GenBank/DDBJ databases">
        <title>Genomic Encyclopedia of Type Strains, Phase I: the one thousand microbial genomes (KMG-I) project.</title>
        <authorList>
            <person name="Kyrpides N."/>
        </authorList>
    </citation>
    <scope>NUCLEOTIDE SEQUENCE [LARGE SCALE GENOMIC DNA]</scope>
    <source>
        <strain evidence="9 10">DSM 16647</strain>
    </source>
</reference>
<dbReference type="PROSITE" id="PS50850">
    <property type="entry name" value="MFS"/>
    <property type="match status" value="1"/>
</dbReference>
<evidence type="ECO:0000259" key="8">
    <source>
        <dbReference type="PROSITE" id="PS50850"/>
    </source>
</evidence>
<dbReference type="InterPro" id="IPR036259">
    <property type="entry name" value="MFS_trans_sf"/>
</dbReference>
<gene>
    <name evidence="9" type="ORF">LZ11_01681</name>
</gene>
<dbReference type="Gene3D" id="1.20.1250.20">
    <property type="entry name" value="MFS general substrate transporter like domains"/>
    <property type="match status" value="1"/>
</dbReference>
<dbReference type="Gene3D" id="1.20.1720.10">
    <property type="entry name" value="Multidrug resistance protein D"/>
    <property type="match status" value="1"/>
</dbReference>
<feature type="transmembrane region" description="Helical" evidence="7">
    <location>
        <begin position="105"/>
        <end position="127"/>
    </location>
</feature>
<keyword evidence="6 7" id="KW-0472">Membrane</keyword>
<dbReference type="EMBL" id="VNHO01000017">
    <property type="protein sequence ID" value="TYP52514.1"/>
    <property type="molecule type" value="Genomic_DNA"/>
</dbReference>
<dbReference type="PRINTS" id="PR01035">
    <property type="entry name" value="TCRTETA"/>
</dbReference>
<dbReference type="SUPFAM" id="SSF103473">
    <property type="entry name" value="MFS general substrate transporter"/>
    <property type="match status" value="1"/>
</dbReference>
<evidence type="ECO:0000313" key="10">
    <source>
        <dbReference type="Proteomes" id="UP000322294"/>
    </source>
</evidence>
<dbReference type="Pfam" id="PF07690">
    <property type="entry name" value="MFS_1"/>
    <property type="match status" value="1"/>
</dbReference>
<dbReference type="Proteomes" id="UP000322294">
    <property type="component" value="Unassembled WGS sequence"/>
</dbReference>
<keyword evidence="3" id="KW-1003">Cell membrane</keyword>
<dbReference type="RefSeq" id="WP_148867414.1">
    <property type="nucleotide sequence ID" value="NZ_VNHO01000017.1"/>
</dbReference>
<feature type="transmembrane region" description="Helical" evidence="7">
    <location>
        <begin position="305"/>
        <end position="328"/>
    </location>
</feature>
<evidence type="ECO:0000256" key="1">
    <source>
        <dbReference type="ARBA" id="ARBA00004651"/>
    </source>
</evidence>
<feature type="transmembrane region" description="Helical" evidence="7">
    <location>
        <begin position="281"/>
        <end position="299"/>
    </location>
</feature>
<proteinExistence type="predicted"/>
<keyword evidence="4 7" id="KW-0812">Transmembrane</keyword>
<dbReference type="PANTHER" id="PTHR43414:SF6">
    <property type="entry name" value="MULTIDRUG RESISTANCE PROTEIN MDTG"/>
    <property type="match status" value="1"/>
</dbReference>
<dbReference type="OrthoDB" id="65739at2"/>
<dbReference type="GO" id="GO:0005886">
    <property type="term" value="C:plasma membrane"/>
    <property type="evidence" value="ECO:0007669"/>
    <property type="project" value="UniProtKB-SubCell"/>
</dbReference>
<accession>A0A5S5AMC5</accession>
<feature type="transmembrane region" description="Helical" evidence="7">
    <location>
        <begin position="169"/>
        <end position="187"/>
    </location>
</feature>
<evidence type="ECO:0000256" key="2">
    <source>
        <dbReference type="ARBA" id="ARBA00022448"/>
    </source>
</evidence>
<feature type="transmembrane region" description="Helical" evidence="7">
    <location>
        <begin position="47"/>
        <end position="69"/>
    </location>
</feature>
<dbReference type="InterPro" id="IPR001958">
    <property type="entry name" value="Tet-R_TetA/multi-R_MdtG-like"/>
</dbReference>
<sequence length="399" mass="42356">MHLFQFSLDDRNLFLISIGVFIAQIAFSSITPFLPSLLIELGLESNISFWSSLIFSIHAVTFGIMAPVWGAISDRYGKKPMMARAGLGMGVVYFLMAASKNHIQLLMLRALNGALSGYIPAAITLVASTSSPDRLSHNLGMVNAASAVGAITGPMIGGLTAKLFGVRGSLAFTGFLLTIAGVLPYVTRIKEAPRSKKAEDSIKDSIIKTFKNRQLTLVFMTGLLTQAALMAILPTLSLVMRKMAPENAELYTGMVFSIIGISTAIASPFIGKMTGIPLTSLYRWSLAGSSLLTALQGLAGSVASLLILRFIFGFFNAAMTISGNVLIAKVGGRGRQGSSFGVYNGIMSIGLVFGSTLGGIMGDRFGLAYSFFGSACLFLAAYLLSFFVKEPVREDSGAV</sequence>
<dbReference type="InterPro" id="IPR020846">
    <property type="entry name" value="MFS_dom"/>
</dbReference>
<evidence type="ECO:0000256" key="6">
    <source>
        <dbReference type="ARBA" id="ARBA00023136"/>
    </source>
</evidence>
<feature type="transmembrane region" description="Helical" evidence="7">
    <location>
        <begin position="215"/>
        <end position="238"/>
    </location>
</feature>
<protein>
    <submittedName>
        <fullName evidence="9">DHA1 family multidrug resistance protein-like MFS transporter</fullName>
    </submittedName>
</protein>
<name>A0A5S5AMC5_9FIRM</name>
<keyword evidence="5 7" id="KW-1133">Transmembrane helix</keyword>
<evidence type="ECO:0000256" key="7">
    <source>
        <dbReference type="SAM" id="Phobius"/>
    </source>
</evidence>
<keyword evidence="10" id="KW-1185">Reference proteome</keyword>
<feature type="transmembrane region" description="Helical" evidence="7">
    <location>
        <begin position="367"/>
        <end position="388"/>
    </location>
</feature>
<evidence type="ECO:0000256" key="3">
    <source>
        <dbReference type="ARBA" id="ARBA00022475"/>
    </source>
</evidence>
<dbReference type="InterPro" id="IPR011701">
    <property type="entry name" value="MFS"/>
</dbReference>
<feature type="transmembrane region" description="Helical" evidence="7">
    <location>
        <begin position="250"/>
        <end position="269"/>
    </location>
</feature>
<evidence type="ECO:0000256" key="4">
    <source>
        <dbReference type="ARBA" id="ARBA00022692"/>
    </source>
</evidence>
<keyword evidence="2" id="KW-0813">Transport</keyword>
<evidence type="ECO:0000313" key="9">
    <source>
        <dbReference type="EMBL" id="TYP52514.1"/>
    </source>
</evidence>
<evidence type="ECO:0000256" key="5">
    <source>
        <dbReference type="ARBA" id="ARBA00022989"/>
    </source>
</evidence>
<feature type="transmembrane region" description="Helical" evidence="7">
    <location>
        <begin position="12"/>
        <end position="35"/>
    </location>
</feature>
<organism evidence="9 10">
    <name type="scientific">Thermosediminibacter litoriperuensis</name>
    <dbReference type="NCBI Taxonomy" id="291989"/>
    <lineage>
        <taxon>Bacteria</taxon>
        <taxon>Bacillati</taxon>
        <taxon>Bacillota</taxon>
        <taxon>Clostridia</taxon>
        <taxon>Thermosediminibacterales</taxon>
        <taxon>Thermosediminibacteraceae</taxon>
        <taxon>Thermosediminibacter</taxon>
    </lineage>
</organism>
<feature type="domain" description="Major facilitator superfamily (MFS) profile" evidence="8">
    <location>
        <begin position="12"/>
        <end position="393"/>
    </location>
</feature>
<dbReference type="GO" id="GO:0022857">
    <property type="term" value="F:transmembrane transporter activity"/>
    <property type="evidence" value="ECO:0007669"/>
    <property type="project" value="InterPro"/>
</dbReference>
<feature type="transmembrane region" description="Helical" evidence="7">
    <location>
        <begin position="340"/>
        <end position="361"/>
    </location>
</feature>